<evidence type="ECO:0000313" key="2">
    <source>
        <dbReference type="EMBL" id="KAF8913256.1"/>
    </source>
</evidence>
<accession>A0A9P5TU00</accession>
<gene>
    <name evidence="2" type="ORF">CPB84DRAFT_1841654</name>
</gene>
<dbReference type="Proteomes" id="UP000724874">
    <property type="component" value="Unassembled WGS sequence"/>
</dbReference>
<dbReference type="EMBL" id="JADNYJ010000002">
    <property type="protein sequence ID" value="KAF8913256.1"/>
    <property type="molecule type" value="Genomic_DNA"/>
</dbReference>
<proteinExistence type="predicted"/>
<dbReference type="InterPro" id="IPR041539">
    <property type="entry name" value="CxC5"/>
</dbReference>
<reference evidence="2" key="1">
    <citation type="submission" date="2020-11" db="EMBL/GenBank/DDBJ databases">
        <authorList>
            <consortium name="DOE Joint Genome Institute"/>
            <person name="Ahrendt S."/>
            <person name="Riley R."/>
            <person name="Andreopoulos W."/>
            <person name="LaButti K."/>
            <person name="Pangilinan J."/>
            <person name="Ruiz-duenas F.J."/>
            <person name="Barrasa J.M."/>
            <person name="Sanchez-Garcia M."/>
            <person name="Camarero S."/>
            <person name="Miyauchi S."/>
            <person name="Serrano A."/>
            <person name="Linde D."/>
            <person name="Babiker R."/>
            <person name="Drula E."/>
            <person name="Ayuso-Fernandez I."/>
            <person name="Pacheco R."/>
            <person name="Padilla G."/>
            <person name="Ferreira P."/>
            <person name="Barriuso J."/>
            <person name="Kellner H."/>
            <person name="Castanera R."/>
            <person name="Alfaro M."/>
            <person name="Ramirez L."/>
            <person name="Pisabarro A.G."/>
            <person name="Kuo A."/>
            <person name="Tritt A."/>
            <person name="Lipzen A."/>
            <person name="He G."/>
            <person name="Yan M."/>
            <person name="Ng V."/>
            <person name="Cullen D."/>
            <person name="Martin F."/>
            <person name="Rosso M.-N."/>
            <person name="Henrissat B."/>
            <person name="Hibbett D."/>
            <person name="Martinez A.T."/>
            <person name="Grigoriev I.V."/>
        </authorList>
    </citation>
    <scope>NUCLEOTIDE SEQUENCE</scope>
    <source>
        <strain evidence="2">AH 44721</strain>
    </source>
</reference>
<organism evidence="2 3">
    <name type="scientific">Gymnopilus junonius</name>
    <name type="common">Spectacular rustgill mushroom</name>
    <name type="synonym">Gymnopilus spectabilis subsp. junonius</name>
    <dbReference type="NCBI Taxonomy" id="109634"/>
    <lineage>
        <taxon>Eukaryota</taxon>
        <taxon>Fungi</taxon>
        <taxon>Dikarya</taxon>
        <taxon>Basidiomycota</taxon>
        <taxon>Agaricomycotina</taxon>
        <taxon>Agaricomycetes</taxon>
        <taxon>Agaricomycetidae</taxon>
        <taxon>Agaricales</taxon>
        <taxon>Agaricineae</taxon>
        <taxon>Hymenogastraceae</taxon>
        <taxon>Gymnopilus</taxon>
    </lineage>
</organism>
<dbReference type="AlphaFoldDB" id="A0A9P5TU00"/>
<feature type="domain" description="CxC5 like cysteine cluster associated with KDZ" evidence="1">
    <location>
        <begin position="110"/>
        <end position="168"/>
    </location>
</feature>
<sequence length="389" mass="44665">MAFNNFLDLTKVHPDVLSAELLAKVSTFLLYTPRFKNDILLTQESNWPSEVVPWILPKSVMTLLSNLCGMSHENIEDLWSYLKDTVWNHDEKAKEVETRLKLYGKALGYSCGNTYYHNYQVKDGMRYYYDEEIPNIIQVREHQFVEKRVLKMWYTDTNISWKSFMNCTLPNNWLIQDALKGDHIQDGFTILSLLEDCHERQAILTVPHTGDSPSLQEVELTYTFLLSQQVYLGHCHGWDWATTPNMCTSQLQNPLTTARDRYCAEHQDLNNGNAPVVTEKLKCQRVLHPNDALPDKDLDAADLIDDEEEEEFEINEEDLIHGVHEGMSDPCGASPVRTSASRNKKRISAQFGRKRTHNEQILVAPCGVILARETFYGAEAISTCAEFIK</sequence>
<evidence type="ECO:0000259" key="1">
    <source>
        <dbReference type="Pfam" id="PF18718"/>
    </source>
</evidence>
<comment type="caution">
    <text evidence="2">The sequence shown here is derived from an EMBL/GenBank/DDBJ whole genome shotgun (WGS) entry which is preliminary data.</text>
</comment>
<dbReference type="Pfam" id="PF18718">
    <property type="entry name" value="CxC5"/>
    <property type="match status" value="1"/>
</dbReference>
<name>A0A9P5TU00_GYMJU</name>
<protein>
    <recommendedName>
        <fullName evidence="1">CxC5 like cysteine cluster associated with KDZ domain-containing protein</fullName>
    </recommendedName>
</protein>
<evidence type="ECO:0000313" key="3">
    <source>
        <dbReference type="Proteomes" id="UP000724874"/>
    </source>
</evidence>
<keyword evidence="3" id="KW-1185">Reference proteome</keyword>
<dbReference type="OrthoDB" id="3055037at2759"/>